<dbReference type="Proteomes" id="UP000237662">
    <property type="component" value="Unassembled WGS sequence"/>
</dbReference>
<gene>
    <name evidence="2" type="ORF">CLV84_0317</name>
</gene>
<keyword evidence="1" id="KW-1133">Transmembrane helix</keyword>
<evidence type="ECO:0000313" key="2">
    <source>
        <dbReference type="EMBL" id="PPK87377.1"/>
    </source>
</evidence>
<reference evidence="2 3" key="1">
    <citation type="submission" date="2018-02" db="EMBL/GenBank/DDBJ databases">
        <title>Genomic Encyclopedia of Archaeal and Bacterial Type Strains, Phase II (KMG-II): from individual species to whole genera.</title>
        <authorList>
            <person name="Goeker M."/>
        </authorList>
    </citation>
    <scope>NUCLEOTIDE SEQUENCE [LARGE SCALE GENOMIC DNA]</scope>
    <source>
        <strain evidence="2 3">DSM 29526</strain>
    </source>
</reference>
<keyword evidence="1" id="KW-0812">Transmembrane</keyword>
<keyword evidence="1" id="KW-0472">Membrane</keyword>
<dbReference type="Pfam" id="PF18943">
    <property type="entry name" value="DUF5690"/>
    <property type="match status" value="1"/>
</dbReference>
<evidence type="ECO:0000256" key="1">
    <source>
        <dbReference type="SAM" id="Phobius"/>
    </source>
</evidence>
<keyword evidence="3" id="KW-1185">Reference proteome</keyword>
<evidence type="ECO:0000313" key="3">
    <source>
        <dbReference type="Proteomes" id="UP000237662"/>
    </source>
</evidence>
<feature type="transmembrane region" description="Helical" evidence="1">
    <location>
        <begin position="157"/>
        <end position="178"/>
    </location>
</feature>
<feature type="transmembrane region" description="Helical" evidence="1">
    <location>
        <begin position="310"/>
        <end position="330"/>
    </location>
</feature>
<sequence>MLRAGLLAFGAYFCTYAFRKPFTAAEFSAAGALFGVLDFKTTVVVAQVFGYALSKFIGIRVISELSRVGRERFFIALILCAELALVAFGLVGDHWSAPVWLFLNGLPLGLIWGVVFSYLEGRRTTEILGAMLSVSFIVSSGAVKTVGSLLLGATGAYWMPAVTGGLFFLPLLGCIYGLSRLPPPDREDIAARTLRKPMTRAERRSLLRRLGPGLIAVLALYVLITTLRDIRDNFAAELWADLGYGDTPEIFTLAELPVALLTLLPLLIGYRIQSNRRALRYYHGLFTGAAALILLATVAFSLGVLAGGPWMVAIGLGLYLAYVPLNAIYFDRLIGAFRQAATAGFLIYLADAGGYAGSIVVLLLRLGAPEMGWLGFLTALAYLVGAATLALSLYGWFAVSRRFPSTHAHPPLSPTLHPTTL</sequence>
<dbReference type="InterPro" id="IPR043745">
    <property type="entry name" value="DUF5690"/>
</dbReference>
<feature type="transmembrane region" description="Helical" evidence="1">
    <location>
        <begin position="131"/>
        <end position="151"/>
    </location>
</feature>
<dbReference type="SUPFAM" id="SSF103473">
    <property type="entry name" value="MFS general substrate transporter"/>
    <property type="match status" value="1"/>
</dbReference>
<dbReference type="EMBL" id="PTJC01000005">
    <property type="protein sequence ID" value="PPK87377.1"/>
    <property type="molecule type" value="Genomic_DNA"/>
</dbReference>
<feature type="transmembrane region" description="Helical" evidence="1">
    <location>
        <begin position="29"/>
        <end position="53"/>
    </location>
</feature>
<dbReference type="OrthoDB" id="182994at2"/>
<name>A0A2S6I7C9_9BACT</name>
<accession>A0A2S6I7C9</accession>
<feature type="transmembrane region" description="Helical" evidence="1">
    <location>
        <begin position="342"/>
        <end position="367"/>
    </location>
</feature>
<evidence type="ECO:0008006" key="4">
    <source>
        <dbReference type="Google" id="ProtNLM"/>
    </source>
</evidence>
<dbReference type="AlphaFoldDB" id="A0A2S6I7C9"/>
<dbReference type="InterPro" id="IPR036259">
    <property type="entry name" value="MFS_trans_sf"/>
</dbReference>
<proteinExistence type="predicted"/>
<dbReference type="RefSeq" id="WP_104417986.1">
    <property type="nucleotide sequence ID" value="NZ_PTJC01000005.1"/>
</dbReference>
<dbReference type="Gene3D" id="1.20.1250.20">
    <property type="entry name" value="MFS general substrate transporter like domains"/>
    <property type="match status" value="1"/>
</dbReference>
<feature type="transmembrane region" description="Helical" evidence="1">
    <location>
        <begin position="210"/>
        <end position="230"/>
    </location>
</feature>
<comment type="caution">
    <text evidence="2">The sequence shown here is derived from an EMBL/GenBank/DDBJ whole genome shotgun (WGS) entry which is preliminary data.</text>
</comment>
<feature type="transmembrane region" description="Helical" evidence="1">
    <location>
        <begin position="282"/>
        <end position="304"/>
    </location>
</feature>
<feature type="transmembrane region" description="Helical" evidence="1">
    <location>
        <begin position="250"/>
        <end position="270"/>
    </location>
</feature>
<feature type="transmembrane region" description="Helical" evidence="1">
    <location>
        <begin position="73"/>
        <end position="91"/>
    </location>
</feature>
<protein>
    <recommendedName>
        <fullName evidence="4">MFS transporter</fullName>
    </recommendedName>
</protein>
<feature type="transmembrane region" description="Helical" evidence="1">
    <location>
        <begin position="373"/>
        <end position="397"/>
    </location>
</feature>
<feature type="transmembrane region" description="Helical" evidence="1">
    <location>
        <begin position="97"/>
        <end position="119"/>
    </location>
</feature>
<organism evidence="2 3">
    <name type="scientific">Neolewinella xylanilytica</name>
    <dbReference type="NCBI Taxonomy" id="1514080"/>
    <lineage>
        <taxon>Bacteria</taxon>
        <taxon>Pseudomonadati</taxon>
        <taxon>Bacteroidota</taxon>
        <taxon>Saprospiria</taxon>
        <taxon>Saprospirales</taxon>
        <taxon>Lewinellaceae</taxon>
        <taxon>Neolewinella</taxon>
    </lineage>
</organism>